<evidence type="ECO:0000256" key="4">
    <source>
        <dbReference type="ARBA" id="ARBA00022676"/>
    </source>
</evidence>
<evidence type="ECO:0000256" key="7">
    <source>
        <dbReference type="ARBA" id="ARBA00048975"/>
    </source>
</evidence>
<evidence type="ECO:0000313" key="9">
    <source>
        <dbReference type="Proteomes" id="UP001295684"/>
    </source>
</evidence>
<keyword evidence="5" id="KW-0808">Transferase</keyword>
<dbReference type="GO" id="GO:0009245">
    <property type="term" value="P:lipid A biosynthetic process"/>
    <property type="evidence" value="ECO:0007669"/>
    <property type="project" value="UniProtKB-KW"/>
</dbReference>
<evidence type="ECO:0000313" key="8">
    <source>
        <dbReference type="EMBL" id="CAI2365415.1"/>
    </source>
</evidence>
<evidence type="ECO:0000256" key="2">
    <source>
        <dbReference type="ARBA" id="ARBA00022516"/>
    </source>
</evidence>
<reference evidence="8" key="1">
    <citation type="submission" date="2023-07" db="EMBL/GenBank/DDBJ databases">
        <authorList>
            <consortium name="AG Swart"/>
            <person name="Singh M."/>
            <person name="Singh A."/>
            <person name="Seah K."/>
            <person name="Emmerich C."/>
        </authorList>
    </citation>
    <scope>NUCLEOTIDE SEQUENCE</scope>
    <source>
        <strain evidence="8">DP1</strain>
    </source>
</reference>
<dbReference type="AlphaFoldDB" id="A0AAD1XB77"/>
<dbReference type="EC" id="2.4.1.182" evidence="1"/>
<accession>A0AAD1XB77</accession>
<evidence type="ECO:0000256" key="3">
    <source>
        <dbReference type="ARBA" id="ARBA00022556"/>
    </source>
</evidence>
<dbReference type="Proteomes" id="UP001295684">
    <property type="component" value="Unassembled WGS sequence"/>
</dbReference>
<dbReference type="GO" id="GO:0016020">
    <property type="term" value="C:membrane"/>
    <property type="evidence" value="ECO:0007669"/>
    <property type="project" value="GOC"/>
</dbReference>
<gene>
    <name evidence="8" type="ORF">ECRASSUSDP1_LOCUS6753</name>
</gene>
<keyword evidence="3" id="KW-0441">Lipid A biosynthesis</keyword>
<protein>
    <recommendedName>
        <fullName evidence="1">lipid-A-disaccharide synthase</fullName>
        <ecNumber evidence="1">2.4.1.182</ecNumber>
    </recommendedName>
</protein>
<keyword evidence="2" id="KW-0444">Lipid biosynthesis</keyword>
<keyword evidence="6" id="KW-0443">Lipid metabolism</keyword>
<evidence type="ECO:0000256" key="5">
    <source>
        <dbReference type="ARBA" id="ARBA00022679"/>
    </source>
</evidence>
<dbReference type="PANTHER" id="PTHR30372:SF4">
    <property type="entry name" value="LIPID-A-DISACCHARIDE SYNTHASE, MITOCHONDRIAL-RELATED"/>
    <property type="match status" value="1"/>
</dbReference>
<comment type="catalytic activity">
    <reaction evidence="7">
        <text>a lipid X + a UDP-2-N,3-O-bis[(3R)-3-hydroxyacyl]-alpha-D-glucosamine = a lipid A disaccharide + UDP + H(+)</text>
        <dbReference type="Rhea" id="RHEA:67828"/>
        <dbReference type="ChEBI" id="CHEBI:15378"/>
        <dbReference type="ChEBI" id="CHEBI:58223"/>
        <dbReference type="ChEBI" id="CHEBI:137748"/>
        <dbReference type="ChEBI" id="CHEBI:176338"/>
        <dbReference type="ChEBI" id="CHEBI:176343"/>
        <dbReference type="EC" id="2.4.1.182"/>
    </reaction>
</comment>
<evidence type="ECO:0000256" key="6">
    <source>
        <dbReference type="ARBA" id="ARBA00023098"/>
    </source>
</evidence>
<comment type="caution">
    <text evidence="8">The sequence shown here is derived from an EMBL/GenBank/DDBJ whole genome shotgun (WGS) entry which is preliminary data.</text>
</comment>
<dbReference type="InterPro" id="IPR003835">
    <property type="entry name" value="Glyco_trans_19"/>
</dbReference>
<organism evidence="8 9">
    <name type="scientific">Euplotes crassus</name>
    <dbReference type="NCBI Taxonomy" id="5936"/>
    <lineage>
        <taxon>Eukaryota</taxon>
        <taxon>Sar</taxon>
        <taxon>Alveolata</taxon>
        <taxon>Ciliophora</taxon>
        <taxon>Intramacronucleata</taxon>
        <taxon>Spirotrichea</taxon>
        <taxon>Hypotrichia</taxon>
        <taxon>Euplotida</taxon>
        <taxon>Euplotidae</taxon>
        <taxon>Moneuplotes</taxon>
    </lineage>
</organism>
<keyword evidence="4" id="KW-0328">Glycosyltransferase</keyword>
<dbReference type="GO" id="GO:0005543">
    <property type="term" value="F:phospholipid binding"/>
    <property type="evidence" value="ECO:0007669"/>
    <property type="project" value="TreeGrafter"/>
</dbReference>
<proteinExistence type="predicted"/>
<keyword evidence="9" id="KW-1185">Reference proteome</keyword>
<dbReference type="GO" id="GO:0008915">
    <property type="term" value="F:lipid-A-disaccharide synthase activity"/>
    <property type="evidence" value="ECO:0007669"/>
    <property type="project" value="UniProtKB-EC"/>
</dbReference>
<dbReference type="PANTHER" id="PTHR30372">
    <property type="entry name" value="LIPID-A-DISACCHARIDE SYNTHASE"/>
    <property type="match status" value="1"/>
</dbReference>
<sequence length="525" mass="61035">MVSTHRNVIKRCFSGVNNHVTILANSNSADARGARFMQSLKKVSGGESFDYFGLGGHRMRYEGLANSEIDIGNFNDKTFYTWRKTKQLTENHSAMRWSSWNWINAHYRRNANSVLSLLEENDFVRNIYKHKPSVVISFDNEYFTLELMQRLNKYYTNSPEMPKKHYVNRFVRDFRHYHEKYIDYMHYTIPKRTATPGGYFFPGQYVGQQGVYDAVKHLLTSDPELRHLVQENSVQLNEKWFAGDLEKAIQKLKAKFRQTHQIDDDATVIFFAPGNEHNESTFSFESVRNGVQEFLLKYSAPTSLSPVAKPLHKFHTVISVEQGSAAEAHVRELLDQRGWKGAYTLVTNANNEHLDAMAASDLGIVYDGQMVGAAAVNHLPTMILLDMRMHHQWYHDLFNRWWNEMVTIADKDIYPEIIGGQAWFGKICDTLGEWYVEPSIKYDMVRDWEGFIKDSMHRLNSFEVDKLKGDNEIIVHDGKEYGTYADGYHLMAKKVWKDIQQFDTRDGYVEQTSARMLHKHVADFN</sequence>
<evidence type="ECO:0000256" key="1">
    <source>
        <dbReference type="ARBA" id="ARBA00012687"/>
    </source>
</evidence>
<dbReference type="EMBL" id="CAMPGE010006557">
    <property type="protein sequence ID" value="CAI2365415.1"/>
    <property type="molecule type" value="Genomic_DNA"/>
</dbReference>
<name>A0AAD1XB77_EUPCR</name>